<accession>A0A090T9V1</accession>
<reference evidence="1 2" key="2">
    <citation type="submission" date="2014-09" db="EMBL/GenBank/DDBJ databases">
        <authorList>
            <consortium name="NBRP consortium"/>
            <person name="Sawabe T."/>
            <person name="Meirelles P."/>
            <person name="Nakanishi M."/>
            <person name="Sayaka M."/>
            <person name="Hattori M."/>
            <person name="Ohkuma M."/>
        </authorList>
    </citation>
    <scope>NUCLEOTIDE SEQUENCE [LARGE SCALE GENOMIC DNA]</scope>
    <source>
        <strain evidence="1 2">JCM 19240</strain>
    </source>
</reference>
<dbReference type="Proteomes" id="UP000029224">
    <property type="component" value="Unassembled WGS sequence"/>
</dbReference>
<dbReference type="AlphaFoldDB" id="A0A090T9V1"/>
<comment type="caution">
    <text evidence="1">The sequence shown here is derived from an EMBL/GenBank/DDBJ whole genome shotgun (WGS) entry which is preliminary data.</text>
</comment>
<evidence type="ECO:0000313" key="2">
    <source>
        <dbReference type="Proteomes" id="UP000029224"/>
    </source>
</evidence>
<dbReference type="EMBL" id="BBMT01000009">
    <property type="protein sequence ID" value="GAL36018.1"/>
    <property type="molecule type" value="Genomic_DNA"/>
</dbReference>
<gene>
    <name evidence="1" type="ORF">JCM19240_1460</name>
</gene>
<evidence type="ECO:0000313" key="1">
    <source>
        <dbReference type="EMBL" id="GAL36018.1"/>
    </source>
</evidence>
<organism evidence="1 2">
    <name type="scientific">Vibrio maritimus</name>
    <dbReference type="NCBI Taxonomy" id="990268"/>
    <lineage>
        <taxon>Bacteria</taxon>
        <taxon>Pseudomonadati</taxon>
        <taxon>Pseudomonadota</taxon>
        <taxon>Gammaproteobacteria</taxon>
        <taxon>Vibrionales</taxon>
        <taxon>Vibrionaceae</taxon>
        <taxon>Vibrio</taxon>
    </lineage>
</organism>
<dbReference type="OrthoDB" id="5817599at2"/>
<proteinExistence type="predicted"/>
<reference evidence="1 2" key="1">
    <citation type="submission" date="2014-09" db="EMBL/GenBank/DDBJ databases">
        <title>Vibrio maritimus JCM 19240. (C210) whole genome shotgun sequence.</title>
        <authorList>
            <person name="Sawabe T."/>
            <person name="Meirelles P."/>
            <person name="Nakanishi M."/>
            <person name="Sayaka M."/>
            <person name="Hattori M."/>
            <person name="Ohkuma M."/>
        </authorList>
    </citation>
    <scope>NUCLEOTIDE SEQUENCE [LARGE SCALE GENOMIC DNA]</scope>
    <source>
        <strain evidence="1 2">JCM 19240</strain>
    </source>
</reference>
<protein>
    <submittedName>
        <fullName evidence="1">Uncharacterized protein</fullName>
    </submittedName>
</protein>
<name>A0A090T9V1_9VIBR</name>
<sequence>MTLGKEYCYDNDIIKQFARWLRERFATEKDGVILTREDINQLSGRQSFTLGFVNDIHYELMQHGIAFVTDTSREKFYLIPINSAENWRKKLEIQYEKELYCNVFPIEKSG</sequence>
<keyword evidence="2" id="KW-1185">Reference proteome</keyword>